<sequence length="246" mass="27394">MFSRVKGRPEMARLQLLLMNVDERQLKYKVKIKEGCTVTALPSGVGQLDAHASTRVMLIWRRPPDIDDWSKVKPAVLLLVGEYGDDDKPESKRRIIQRMNVGQLDAHASTRVMLIWRRPPDIDDWSKVKPAVLLLVGEYGDDDKPESKRRIIQRMNGQVSPDKECDPANPPEEKFSFGSAAAPEKGAEAAEVEQPSHPQRKEEAIVSQPAQQGPNEQNTVVIMAVAIFILTICILLALAARGSGQK</sequence>
<dbReference type="EMBL" id="UYWY01019690">
    <property type="protein sequence ID" value="VDM38804.1"/>
    <property type="molecule type" value="Genomic_DNA"/>
</dbReference>
<evidence type="ECO:0000313" key="3">
    <source>
        <dbReference type="EMBL" id="VDM38804.1"/>
    </source>
</evidence>
<reference evidence="5" key="1">
    <citation type="submission" date="2016-06" db="UniProtKB">
        <authorList>
            <consortium name="WormBaseParasite"/>
        </authorList>
    </citation>
    <scope>IDENTIFICATION</scope>
</reference>
<feature type="region of interest" description="Disordered" evidence="1">
    <location>
        <begin position="157"/>
        <end position="213"/>
    </location>
</feature>
<gene>
    <name evidence="3" type="ORF">TCNE_LOCUS7483</name>
</gene>
<accession>A0A183UG63</accession>
<feature type="compositionally biased region" description="Basic and acidic residues" evidence="1">
    <location>
        <begin position="161"/>
        <end position="175"/>
    </location>
</feature>
<dbReference type="WBParaSite" id="TCNE_0000748301-mRNA-1">
    <property type="protein sequence ID" value="TCNE_0000748301-mRNA-1"/>
    <property type="gene ID" value="TCNE_0000748301"/>
</dbReference>
<evidence type="ECO:0000313" key="4">
    <source>
        <dbReference type="Proteomes" id="UP000050794"/>
    </source>
</evidence>
<keyword evidence="2" id="KW-0472">Membrane</keyword>
<name>A0A183UG63_TOXCA</name>
<feature type="transmembrane region" description="Helical" evidence="2">
    <location>
        <begin position="220"/>
        <end position="240"/>
    </location>
</feature>
<dbReference type="AlphaFoldDB" id="A0A183UG63"/>
<keyword evidence="4" id="KW-1185">Reference proteome</keyword>
<dbReference type="Proteomes" id="UP000050794">
    <property type="component" value="Unassembled WGS sequence"/>
</dbReference>
<evidence type="ECO:0000256" key="1">
    <source>
        <dbReference type="SAM" id="MobiDB-lite"/>
    </source>
</evidence>
<organism evidence="4 5">
    <name type="scientific">Toxocara canis</name>
    <name type="common">Canine roundworm</name>
    <dbReference type="NCBI Taxonomy" id="6265"/>
    <lineage>
        <taxon>Eukaryota</taxon>
        <taxon>Metazoa</taxon>
        <taxon>Ecdysozoa</taxon>
        <taxon>Nematoda</taxon>
        <taxon>Chromadorea</taxon>
        <taxon>Rhabditida</taxon>
        <taxon>Spirurina</taxon>
        <taxon>Ascaridomorpha</taxon>
        <taxon>Ascaridoidea</taxon>
        <taxon>Toxocaridae</taxon>
        <taxon>Toxocara</taxon>
    </lineage>
</organism>
<protein>
    <submittedName>
        <fullName evidence="5">Anthrax_toxA domain-containing protein</fullName>
    </submittedName>
</protein>
<reference evidence="3 4" key="2">
    <citation type="submission" date="2018-11" db="EMBL/GenBank/DDBJ databases">
        <authorList>
            <consortium name="Pathogen Informatics"/>
        </authorList>
    </citation>
    <scope>NUCLEOTIDE SEQUENCE [LARGE SCALE GENOMIC DNA]</scope>
</reference>
<proteinExistence type="predicted"/>
<evidence type="ECO:0000313" key="5">
    <source>
        <dbReference type="WBParaSite" id="TCNE_0000748301-mRNA-1"/>
    </source>
</evidence>
<keyword evidence="2" id="KW-0812">Transmembrane</keyword>
<evidence type="ECO:0000256" key="2">
    <source>
        <dbReference type="SAM" id="Phobius"/>
    </source>
</evidence>
<keyword evidence="2" id="KW-1133">Transmembrane helix</keyword>